<dbReference type="PANTHER" id="PTHR46287">
    <property type="entry name" value="BTB/POZ AND TAZ DOMAIN-CONTAINING PROTEIN 3-RELATED"/>
    <property type="match status" value="1"/>
</dbReference>
<dbReference type="CDD" id="cd14733">
    <property type="entry name" value="BACK"/>
    <property type="match status" value="1"/>
</dbReference>
<name>A0A3P5YDJ9_BRACM</name>
<dbReference type="EMBL" id="LR031569">
    <property type="protein sequence ID" value="VDC65657.1"/>
    <property type="molecule type" value="Genomic_DNA"/>
</dbReference>
<dbReference type="InterPro" id="IPR044513">
    <property type="entry name" value="BT1/2/3/4/5"/>
</dbReference>
<sequence length="80" mass="9137">MASCIQSQSICAEMICGCLLQHGLRNTENVLDVFQLALLCGFPRLSVISHHMIMKHFKQLCATEAWIFMQSHPFLEKKKT</sequence>
<dbReference type="AlphaFoldDB" id="A0A3P5YDJ9"/>
<evidence type="ECO:0000313" key="1">
    <source>
        <dbReference type="EMBL" id="VDC65657.1"/>
    </source>
</evidence>
<accession>A0A3P5YDJ9</accession>
<reference evidence="1" key="1">
    <citation type="submission" date="2018-11" db="EMBL/GenBank/DDBJ databases">
        <authorList>
            <consortium name="Genoscope - CEA"/>
            <person name="William W."/>
        </authorList>
    </citation>
    <scope>NUCLEOTIDE SEQUENCE</scope>
</reference>
<protein>
    <submittedName>
        <fullName evidence="1">Uncharacterized protein</fullName>
    </submittedName>
</protein>
<organism evidence="1">
    <name type="scientific">Brassica campestris</name>
    <name type="common">Field mustard</name>
    <dbReference type="NCBI Taxonomy" id="3711"/>
    <lineage>
        <taxon>Eukaryota</taxon>
        <taxon>Viridiplantae</taxon>
        <taxon>Streptophyta</taxon>
        <taxon>Embryophyta</taxon>
        <taxon>Tracheophyta</taxon>
        <taxon>Spermatophyta</taxon>
        <taxon>Magnoliopsida</taxon>
        <taxon>eudicotyledons</taxon>
        <taxon>Gunneridae</taxon>
        <taxon>Pentapetalae</taxon>
        <taxon>rosids</taxon>
        <taxon>malvids</taxon>
        <taxon>Brassicales</taxon>
        <taxon>Brassicaceae</taxon>
        <taxon>Brassiceae</taxon>
        <taxon>Brassica</taxon>
    </lineage>
</organism>
<dbReference type="PANTHER" id="PTHR46287:SF11">
    <property type="entry name" value="BTB_POZ AND TAZ DOMAIN-CONTAINING PROTEIN 4"/>
    <property type="match status" value="1"/>
</dbReference>
<gene>
    <name evidence="1" type="ORF">BRAA06T24197Z</name>
</gene>
<proteinExistence type="predicted"/>